<dbReference type="EMBL" id="JBHUCP010000005">
    <property type="protein sequence ID" value="MFD1529702.1"/>
    <property type="molecule type" value="Genomic_DNA"/>
</dbReference>
<accession>A0ABW4FL19</accession>
<evidence type="ECO:0000313" key="1">
    <source>
        <dbReference type="EMBL" id="MFD1529702.1"/>
    </source>
</evidence>
<protein>
    <submittedName>
        <fullName evidence="1">Uncharacterized protein</fullName>
    </submittedName>
</protein>
<organism evidence="1 2">
    <name type="scientific">Pseudonocardia aurantiaca</name>
    <dbReference type="NCBI Taxonomy" id="75290"/>
    <lineage>
        <taxon>Bacteria</taxon>
        <taxon>Bacillati</taxon>
        <taxon>Actinomycetota</taxon>
        <taxon>Actinomycetes</taxon>
        <taxon>Pseudonocardiales</taxon>
        <taxon>Pseudonocardiaceae</taxon>
        <taxon>Pseudonocardia</taxon>
    </lineage>
</organism>
<evidence type="ECO:0000313" key="2">
    <source>
        <dbReference type="Proteomes" id="UP001597145"/>
    </source>
</evidence>
<gene>
    <name evidence="1" type="ORF">ACFSCY_09645</name>
</gene>
<proteinExistence type="predicted"/>
<reference evidence="2" key="1">
    <citation type="journal article" date="2019" name="Int. J. Syst. Evol. Microbiol.">
        <title>The Global Catalogue of Microorganisms (GCM) 10K type strain sequencing project: providing services to taxonomists for standard genome sequencing and annotation.</title>
        <authorList>
            <consortium name="The Broad Institute Genomics Platform"/>
            <consortium name="The Broad Institute Genome Sequencing Center for Infectious Disease"/>
            <person name="Wu L."/>
            <person name="Ma J."/>
        </authorList>
    </citation>
    <scope>NUCLEOTIDE SEQUENCE [LARGE SCALE GENOMIC DNA]</scope>
    <source>
        <strain evidence="2">JCM 12165</strain>
    </source>
</reference>
<sequence length="91" mass="9667">MAQDEKAPDEQDEALSVLRGIWTAQRQSGAALDAPSSTKVCKNMKNIGFGGDAGPVDDDLRSAWRERLAREGKIAPGSSSVRDLVLGPENG</sequence>
<dbReference type="Proteomes" id="UP001597145">
    <property type="component" value="Unassembled WGS sequence"/>
</dbReference>
<name>A0ABW4FL19_9PSEU</name>
<dbReference type="RefSeq" id="WP_343981990.1">
    <property type="nucleotide sequence ID" value="NZ_BAAAJG010000015.1"/>
</dbReference>
<comment type="caution">
    <text evidence="1">The sequence shown here is derived from an EMBL/GenBank/DDBJ whole genome shotgun (WGS) entry which is preliminary data.</text>
</comment>
<keyword evidence="2" id="KW-1185">Reference proteome</keyword>